<dbReference type="Gene3D" id="3.40.50.1110">
    <property type="entry name" value="SGNH hydrolase"/>
    <property type="match status" value="1"/>
</dbReference>
<feature type="transmembrane region" description="Helical" evidence="2">
    <location>
        <begin position="42"/>
        <end position="63"/>
    </location>
</feature>
<dbReference type="PANTHER" id="PTHR22901:SF0">
    <property type="entry name" value="SIALATE O-ACETYLESTERASE"/>
    <property type="match status" value="1"/>
</dbReference>
<evidence type="ECO:0000259" key="3">
    <source>
        <dbReference type="Pfam" id="PF03629"/>
    </source>
</evidence>
<dbReference type="InterPro" id="IPR039329">
    <property type="entry name" value="SIAE"/>
</dbReference>
<evidence type="ECO:0000313" key="4">
    <source>
        <dbReference type="EMBL" id="GAA4121956.1"/>
    </source>
</evidence>
<protein>
    <submittedName>
        <fullName evidence="4">Sialate O-acetylesterase</fullName>
    </submittedName>
</protein>
<keyword evidence="2" id="KW-0472">Membrane</keyword>
<name>A0ABP7XM46_9FLAO</name>
<dbReference type="Pfam" id="PF03629">
    <property type="entry name" value="SASA"/>
    <property type="match status" value="1"/>
</dbReference>
<dbReference type="PANTHER" id="PTHR22901">
    <property type="entry name" value="SIALATE O-ACETYLESTERASE"/>
    <property type="match status" value="1"/>
</dbReference>
<keyword evidence="1" id="KW-0378">Hydrolase</keyword>
<dbReference type="EMBL" id="BAABAO010000003">
    <property type="protein sequence ID" value="GAA4121956.1"/>
    <property type="molecule type" value="Genomic_DNA"/>
</dbReference>
<evidence type="ECO:0000256" key="2">
    <source>
        <dbReference type="SAM" id="Phobius"/>
    </source>
</evidence>
<keyword evidence="2" id="KW-1133">Transmembrane helix</keyword>
<feature type="domain" description="Sialate O-acetylesterase" evidence="3">
    <location>
        <begin position="143"/>
        <end position="391"/>
    </location>
</feature>
<reference evidence="5" key="1">
    <citation type="journal article" date="2019" name="Int. J. Syst. Evol. Microbiol.">
        <title>The Global Catalogue of Microorganisms (GCM) 10K type strain sequencing project: providing services to taxonomists for standard genome sequencing and annotation.</title>
        <authorList>
            <consortium name="The Broad Institute Genomics Platform"/>
            <consortium name="The Broad Institute Genome Sequencing Center for Infectious Disease"/>
            <person name="Wu L."/>
            <person name="Ma J."/>
        </authorList>
    </citation>
    <scope>NUCLEOTIDE SEQUENCE [LARGE SCALE GENOMIC DNA]</scope>
    <source>
        <strain evidence="5">JCM 17386</strain>
    </source>
</reference>
<gene>
    <name evidence="4" type="ORF">GCM10022250_04110</name>
</gene>
<evidence type="ECO:0000256" key="1">
    <source>
        <dbReference type="ARBA" id="ARBA00022801"/>
    </source>
</evidence>
<comment type="caution">
    <text evidence="4">The sequence shown here is derived from an EMBL/GenBank/DDBJ whole genome shotgun (WGS) entry which is preliminary data.</text>
</comment>
<dbReference type="SUPFAM" id="SSF52266">
    <property type="entry name" value="SGNH hydrolase"/>
    <property type="match status" value="1"/>
</dbReference>
<accession>A0ABP7XM46</accession>
<evidence type="ECO:0000313" key="5">
    <source>
        <dbReference type="Proteomes" id="UP001501333"/>
    </source>
</evidence>
<proteinExistence type="predicted"/>
<keyword evidence="5" id="KW-1185">Reference proteome</keyword>
<dbReference type="InterPro" id="IPR036514">
    <property type="entry name" value="SGNH_hydro_sf"/>
</dbReference>
<sequence length="523" mass="58972">MEHQNDTVLILLPSPVTTGQLPNYISLFLKLFKKEKMSSNKLNLSFLGILLVLSFNVFGQITLPKILGHNMVLQQKKEVSIWGTASPSEKVSVNFAGQNKTAIADPLGKWSLKLKPMKASFSPREMTITGKNTIVLKNILIGEVWLCSGQSNMEYAMRKYSKYETAVKGYKPPEDDLNKADNPNIRIFLDRRKYMDPSPEHLGWDAAMGKPLVDFSAVGYYFAKNLYAKLHVPIGMISAAVPGSRIEPWIQASKLEIAPKMKNGKILDKLSADGGDAGKFYDTMIQPLIPFTLQGFLWYQGESNCFLNENIRYAYKFKTLIESWRNDWNDKNLPFNFVQLAPYAYSTTKDERPHSPEQLPEFWESQKLALHLKNTNTIAITDLVDSIADLHPGYKWEIGRRLSLLAANKTYGQKNIIWSGPVYKKMKTIDNTIEITFSEIGSGLASRDGKPLNWFAIAGNDGKFVKAQAEIKGDKIILSAPEITNPVSARFGWNEAAQSNFINKEGLPAVPFRTDNPWEKIFQ</sequence>
<keyword evidence="2" id="KW-0812">Transmembrane</keyword>
<dbReference type="InterPro" id="IPR005181">
    <property type="entry name" value="SASA"/>
</dbReference>
<dbReference type="Proteomes" id="UP001501333">
    <property type="component" value="Unassembled WGS sequence"/>
</dbReference>
<organism evidence="4 5">
    <name type="scientific">Flavobacterium chungbukense</name>
    <dbReference type="NCBI Taxonomy" id="877464"/>
    <lineage>
        <taxon>Bacteria</taxon>
        <taxon>Pseudomonadati</taxon>
        <taxon>Bacteroidota</taxon>
        <taxon>Flavobacteriia</taxon>
        <taxon>Flavobacteriales</taxon>
        <taxon>Flavobacteriaceae</taxon>
        <taxon>Flavobacterium</taxon>
    </lineage>
</organism>